<dbReference type="Pfam" id="PF05920">
    <property type="entry name" value="Homeobox_KN"/>
    <property type="match status" value="1"/>
</dbReference>
<dbReference type="GO" id="GO:0005634">
    <property type="term" value="C:nucleus"/>
    <property type="evidence" value="ECO:0007669"/>
    <property type="project" value="UniProtKB-SubCell"/>
</dbReference>
<evidence type="ECO:0000256" key="1">
    <source>
        <dbReference type="ARBA" id="ARBA00005800"/>
    </source>
</evidence>
<feature type="DNA-binding region" description="Homeobox" evidence="5">
    <location>
        <begin position="305"/>
        <end position="367"/>
    </location>
</feature>
<evidence type="ECO:0000259" key="7">
    <source>
        <dbReference type="PROSITE" id="PS50071"/>
    </source>
</evidence>
<dbReference type="GO" id="GO:0003677">
    <property type="term" value="F:DNA binding"/>
    <property type="evidence" value="ECO:0007669"/>
    <property type="project" value="UniProtKB-UniRule"/>
</dbReference>
<feature type="compositionally biased region" description="Polar residues" evidence="6">
    <location>
        <begin position="520"/>
        <end position="534"/>
    </location>
</feature>
<feature type="domain" description="Homeobox" evidence="7">
    <location>
        <begin position="303"/>
        <end position="366"/>
    </location>
</feature>
<comment type="similarity">
    <text evidence="1">Belongs to the TALE/M-ATYP homeobox family.</text>
</comment>
<feature type="region of interest" description="Disordered" evidence="6">
    <location>
        <begin position="1"/>
        <end position="210"/>
    </location>
</feature>
<dbReference type="CDD" id="cd00086">
    <property type="entry name" value="homeodomain"/>
    <property type="match status" value="1"/>
</dbReference>
<protein>
    <recommendedName>
        <fullName evidence="7">Homeobox domain-containing protein</fullName>
    </recommendedName>
</protein>
<dbReference type="HOGENOM" id="CLU_017162_0_0_1"/>
<evidence type="ECO:0000256" key="3">
    <source>
        <dbReference type="ARBA" id="ARBA00023155"/>
    </source>
</evidence>
<dbReference type="InParanoid" id="A0A067Q5B7"/>
<feature type="compositionally biased region" description="Low complexity" evidence="6">
    <location>
        <begin position="1"/>
        <end position="11"/>
    </location>
</feature>
<proteinExistence type="inferred from homology"/>
<evidence type="ECO:0000313" key="8">
    <source>
        <dbReference type="EMBL" id="KDQ62248.1"/>
    </source>
</evidence>
<gene>
    <name evidence="8" type="ORF">JAAARDRAFT_453085</name>
</gene>
<feature type="compositionally biased region" description="Polar residues" evidence="6">
    <location>
        <begin position="244"/>
        <end position="258"/>
    </location>
</feature>
<evidence type="ECO:0000256" key="2">
    <source>
        <dbReference type="ARBA" id="ARBA00023125"/>
    </source>
</evidence>
<feature type="compositionally biased region" description="Polar residues" evidence="6">
    <location>
        <begin position="116"/>
        <end position="137"/>
    </location>
</feature>
<feature type="compositionally biased region" description="Low complexity" evidence="6">
    <location>
        <begin position="138"/>
        <end position="151"/>
    </location>
</feature>
<dbReference type="SMART" id="SM00389">
    <property type="entry name" value="HOX"/>
    <property type="match status" value="1"/>
</dbReference>
<dbReference type="STRING" id="933084.A0A067Q5B7"/>
<dbReference type="Gene3D" id="1.10.10.60">
    <property type="entry name" value="Homeodomain-like"/>
    <property type="match status" value="1"/>
</dbReference>
<accession>A0A067Q5B7</accession>
<dbReference type="Proteomes" id="UP000027265">
    <property type="component" value="Unassembled WGS sequence"/>
</dbReference>
<keyword evidence="3 5" id="KW-0371">Homeobox</keyword>
<feature type="compositionally biased region" description="Low complexity" evidence="6">
    <location>
        <begin position="556"/>
        <end position="574"/>
    </location>
</feature>
<dbReference type="AlphaFoldDB" id="A0A067Q5B7"/>
<dbReference type="OrthoDB" id="10056939at2759"/>
<dbReference type="PANTHER" id="PTHR11850">
    <property type="entry name" value="HOMEOBOX PROTEIN TRANSCRIPTION FACTORS"/>
    <property type="match status" value="1"/>
</dbReference>
<feature type="region of interest" description="Disordered" evidence="6">
    <location>
        <begin position="272"/>
        <end position="312"/>
    </location>
</feature>
<reference evidence="9" key="1">
    <citation type="journal article" date="2014" name="Proc. Natl. Acad. Sci. U.S.A.">
        <title>Extensive sampling of basidiomycete genomes demonstrates inadequacy of the white-rot/brown-rot paradigm for wood decay fungi.</title>
        <authorList>
            <person name="Riley R."/>
            <person name="Salamov A.A."/>
            <person name="Brown D.W."/>
            <person name="Nagy L.G."/>
            <person name="Floudas D."/>
            <person name="Held B.W."/>
            <person name="Levasseur A."/>
            <person name="Lombard V."/>
            <person name="Morin E."/>
            <person name="Otillar R."/>
            <person name="Lindquist E.A."/>
            <person name="Sun H."/>
            <person name="LaButti K.M."/>
            <person name="Schmutz J."/>
            <person name="Jabbour D."/>
            <person name="Luo H."/>
            <person name="Baker S.E."/>
            <person name="Pisabarro A.G."/>
            <person name="Walton J.D."/>
            <person name="Blanchette R.A."/>
            <person name="Henrissat B."/>
            <person name="Martin F."/>
            <person name="Cullen D."/>
            <person name="Hibbett D.S."/>
            <person name="Grigoriev I.V."/>
        </authorList>
    </citation>
    <scope>NUCLEOTIDE SEQUENCE [LARGE SCALE GENOMIC DNA]</scope>
    <source>
        <strain evidence="9">MUCL 33604</strain>
    </source>
</reference>
<feature type="region of interest" description="Disordered" evidence="6">
    <location>
        <begin position="222"/>
        <end position="258"/>
    </location>
</feature>
<dbReference type="EMBL" id="KL197711">
    <property type="protein sequence ID" value="KDQ62248.1"/>
    <property type="molecule type" value="Genomic_DNA"/>
</dbReference>
<feature type="compositionally biased region" description="Low complexity" evidence="6">
    <location>
        <begin position="42"/>
        <end position="58"/>
    </location>
</feature>
<evidence type="ECO:0000313" key="9">
    <source>
        <dbReference type="Proteomes" id="UP000027265"/>
    </source>
</evidence>
<feature type="compositionally biased region" description="Low complexity" evidence="6">
    <location>
        <begin position="540"/>
        <end position="549"/>
    </location>
</feature>
<feature type="compositionally biased region" description="Polar residues" evidence="6">
    <location>
        <begin position="370"/>
        <end position="392"/>
    </location>
</feature>
<sequence length="574" mass="61173">MSSSAASAADSDISRPEKRPRSPSETPEAKRRRPTISVDQNAWSSSSASPQPAPASIPDKPLSGDTPADGSKVQLPSIFSTFEDPYRHEYRRASLPTLHSESTASRVRLPYPASGTRGTLGSSAQPSGLASYQFPNTQSSDPSPLPQDSISGRPSPSYVSTPSTFNSPLSPEYVSRAPASSVNQHINPWASPIIRPNSTPGQLGSGASVKYDDSIRHSSLGAPLAEHQMFGGATRISGQDRSRSSLPTSAQATNIKTEWTFPNNTELVMPSVPAYSSAPSQPSIAVPASPTHSPQPGPSPLVERPPRKRGKLPKHVTDFLKDWLHRHSDHPYPSEEEKKQLCHATGLSMSQVSNWMINARRRILAPAQRAASNPSTSHPYSTARSGSSTSALMQAGGRRASVPTDSLQLYHPMSLQSLPATHTSDYLTSSARHMMGVPRSNSSPYGMEYAQTSNRLSYVPTQHSSGHYLPSGVPMSAPAAITSGPYNSHGTYQQQALYAQQTQHHSPTPPSSSAPIPSTYMSGSHGSGNSRLSGQGSGAPHPQSQPQHDQSQRYYSDGPSQPGSAPGSGYPTPQ</sequence>
<evidence type="ECO:0000256" key="6">
    <source>
        <dbReference type="SAM" id="MobiDB-lite"/>
    </source>
</evidence>
<dbReference type="PROSITE" id="PS50071">
    <property type="entry name" value="HOMEOBOX_2"/>
    <property type="match status" value="1"/>
</dbReference>
<dbReference type="InterPro" id="IPR050224">
    <property type="entry name" value="TALE_homeobox"/>
</dbReference>
<keyword evidence="2 5" id="KW-0238">DNA-binding</keyword>
<name>A0A067Q5B7_9AGAM</name>
<dbReference type="SUPFAM" id="SSF46689">
    <property type="entry name" value="Homeodomain-like"/>
    <property type="match status" value="1"/>
</dbReference>
<organism evidence="8 9">
    <name type="scientific">Jaapia argillacea MUCL 33604</name>
    <dbReference type="NCBI Taxonomy" id="933084"/>
    <lineage>
        <taxon>Eukaryota</taxon>
        <taxon>Fungi</taxon>
        <taxon>Dikarya</taxon>
        <taxon>Basidiomycota</taxon>
        <taxon>Agaricomycotina</taxon>
        <taxon>Agaricomycetes</taxon>
        <taxon>Agaricomycetidae</taxon>
        <taxon>Jaapiales</taxon>
        <taxon>Jaapiaceae</taxon>
        <taxon>Jaapia</taxon>
    </lineage>
</organism>
<dbReference type="InterPro" id="IPR008422">
    <property type="entry name" value="KN_HD"/>
</dbReference>
<feature type="region of interest" description="Disordered" evidence="6">
    <location>
        <begin position="498"/>
        <end position="574"/>
    </location>
</feature>
<evidence type="ECO:0000256" key="5">
    <source>
        <dbReference type="PROSITE-ProRule" id="PRU00108"/>
    </source>
</evidence>
<dbReference type="InterPro" id="IPR001356">
    <property type="entry name" value="HD"/>
</dbReference>
<feature type="compositionally biased region" description="Polar residues" evidence="6">
    <location>
        <begin position="152"/>
        <end position="169"/>
    </location>
</feature>
<dbReference type="GO" id="GO:0006355">
    <property type="term" value="P:regulation of DNA-templated transcription"/>
    <property type="evidence" value="ECO:0007669"/>
    <property type="project" value="InterPro"/>
</dbReference>
<feature type="compositionally biased region" description="Basic and acidic residues" evidence="6">
    <location>
        <begin position="12"/>
        <end position="22"/>
    </location>
</feature>
<comment type="subcellular location">
    <subcellularLocation>
        <location evidence="5">Nucleus</location>
    </subcellularLocation>
</comment>
<dbReference type="FunCoup" id="A0A067Q5B7">
    <property type="interactions" value="1"/>
</dbReference>
<keyword evidence="9" id="KW-1185">Reference proteome</keyword>
<dbReference type="InterPro" id="IPR009057">
    <property type="entry name" value="Homeodomain-like_sf"/>
</dbReference>
<evidence type="ECO:0000256" key="4">
    <source>
        <dbReference type="ARBA" id="ARBA00023242"/>
    </source>
</evidence>
<feature type="region of interest" description="Disordered" evidence="6">
    <location>
        <begin position="367"/>
        <end position="399"/>
    </location>
</feature>
<keyword evidence="4 5" id="KW-0539">Nucleus</keyword>